<evidence type="ECO:0000313" key="3">
    <source>
        <dbReference type="Proteomes" id="UP000092154"/>
    </source>
</evidence>
<feature type="transmembrane region" description="Helical" evidence="1">
    <location>
        <begin position="74"/>
        <end position="93"/>
    </location>
</feature>
<dbReference type="PANTHER" id="PTHR35043">
    <property type="entry name" value="TRANSCRIPTION FACTOR DOMAIN-CONTAINING PROTEIN"/>
    <property type="match status" value="1"/>
</dbReference>
<feature type="transmembrane region" description="Helical" evidence="1">
    <location>
        <begin position="113"/>
        <end position="141"/>
    </location>
</feature>
<sequence length="163" mass="18471">MVYPFSSLTGIDHVISPGAVRSRRVPSVGGYDGHRDDVIILLIGFFTGVVFGGMHCLGWNFLFRRHAEQTLWRASSLAIMCGPVIFFLSFWYYKLWSKRSRSELASVDTTFLFFLLIATLITFVLYIVARVSVLLIVLMVLSLLSMPPGVYDTVSWTKFIPHL</sequence>
<dbReference type="OrthoDB" id="9451547at2759"/>
<proteinExistence type="predicted"/>
<dbReference type="AlphaFoldDB" id="A0A1B7MLY9"/>
<dbReference type="STRING" id="1314800.A0A1B7MLY9"/>
<keyword evidence="1" id="KW-0472">Membrane</keyword>
<evidence type="ECO:0000313" key="2">
    <source>
        <dbReference type="EMBL" id="OAX33638.1"/>
    </source>
</evidence>
<name>A0A1B7MLY9_9AGAM</name>
<accession>A0A1B7MLY9</accession>
<dbReference type="Proteomes" id="UP000092154">
    <property type="component" value="Unassembled WGS sequence"/>
</dbReference>
<reference evidence="2 3" key="1">
    <citation type="submission" date="2016-06" db="EMBL/GenBank/DDBJ databases">
        <title>Comparative genomics of the ectomycorrhizal sister species Rhizopogon vinicolor and Rhizopogon vesiculosus (Basidiomycota: Boletales) reveals a divergence of the mating type B locus.</title>
        <authorList>
            <consortium name="DOE Joint Genome Institute"/>
            <person name="Mujic A.B."/>
            <person name="Kuo A."/>
            <person name="Tritt A."/>
            <person name="Lipzen A."/>
            <person name="Chen C."/>
            <person name="Johnson J."/>
            <person name="Sharma A."/>
            <person name="Barry K."/>
            <person name="Grigoriev I.V."/>
            <person name="Spatafora J.W."/>
        </authorList>
    </citation>
    <scope>NUCLEOTIDE SEQUENCE [LARGE SCALE GENOMIC DNA]</scope>
    <source>
        <strain evidence="2 3">AM-OR11-026</strain>
    </source>
</reference>
<dbReference type="InParanoid" id="A0A1B7MLY9"/>
<evidence type="ECO:0008006" key="4">
    <source>
        <dbReference type="Google" id="ProtNLM"/>
    </source>
</evidence>
<gene>
    <name evidence="2" type="ORF">K503DRAFT_837360</name>
</gene>
<feature type="transmembrane region" description="Helical" evidence="1">
    <location>
        <begin position="38"/>
        <end position="62"/>
    </location>
</feature>
<organism evidence="2 3">
    <name type="scientific">Rhizopogon vinicolor AM-OR11-026</name>
    <dbReference type="NCBI Taxonomy" id="1314800"/>
    <lineage>
        <taxon>Eukaryota</taxon>
        <taxon>Fungi</taxon>
        <taxon>Dikarya</taxon>
        <taxon>Basidiomycota</taxon>
        <taxon>Agaricomycotina</taxon>
        <taxon>Agaricomycetes</taxon>
        <taxon>Agaricomycetidae</taxon>
        <taxon>Boletales</taxon>
        <taxon>Suillineae</taxon>
        <taxon>Rhizopogonaceae</taxon>
        <taxon>Rhizopogon</taxon>
    </lineage>
</organism>
<dbReference type="EMBL" id="KV448734">
    <property type="protein sequence ID" value="OAX33638.1"/>
    <property type="molecule type" value="Genomic_DNA"/>
</dbReference>
<protein>
    <recommendedName>
        <fullName evidence="4">Transmembrane protein</fullName>
    </recommendedName>
</protein>
<keyword evidence="1" id="KW-1133">Transmembrane helix</keyword>
<dbReference type="PANTHER" id="PTHR35043:SF7">
    <property type="entry name" value="TRANSCRIPTION FACTOR DOMAIN-CONTAINING PROTEIN"/>
    <property type="match status" value="1"/>
</dbReference>
<evidence type="ECO:0000256" key="1">
    <source>
        <dbReference type="SAM" id="Phobius"/>
    </source>
</evidence>
<keyword evidence="1" id="KW-0812">Transmembrane</keyword>
<keyword evidence="3" id="KW-1185">Reference proteome</keyword>